<gene>
    <name evidence="2" type="ORF">GCM10008018_67170</name>
</gene>
<protein>
    <submittedName>
        <fullName evidence="2">N-acetyltransferase</fullName>
    </submittedName>
</protein>
<dbReference type="Proteomes" id="UP000615455">
    <property type="component" value="Unassembled WGS sequence"/>
</dbReference>
<evidence type="ECO:0000259" key="1">
    <source>
        <dbReference type="PROSITE" id="PS51186"/>
    </source>
</evidence>
<dbReference type="Pfam" id="PF00583">
    <property type="entry name" value="Acetyltransf_1"/>
    <property type="match status" value="1"/>
</dbReference>
<proteinExistence type="predicted"/>
<reference evidence="3" key="1">
    <citation type="journal article" date="2019" name="Int. J. Syst. Evol. Microbiol.">
        <title>The Global Catalogue of Microorganisms (GCM) 10K type strain sequencing project: providing services to taxonomists for standard genome sequencing and annotation.</title>
        <authorList>
            <consortium name="The Broad Institute Genomics Platform"/>
            <consortium name="The Broad Institute Genome Sequencing Center for Infectious Disease"/>
            <person name="Wu L."/>
            <person name="Ma J."/>
        </authorList>
    </citation>
    <scope>NUCLEOTIDE SEQUENCE [LARGE SCALE GENOMIC DNA]</scope>
    <source>
        <strain evidence="3">CGMCC 1.15043</strain>
    </source>
</reference>
<keyword evidence="3" id="KW-1185">Reference proteome</keyword>
<dbReference type="RefSeq" id="WP_189020115.1">
    <property type="nucleotide sequence ID" value="NZ_BMHE01000067.1"/>
</dbReference>
<organism evidence="2 3">
    <name type="scientific">Paenibacillus marchantiophytorum</name>
    <dbReference type="NCBI Taxonomy" id="1619310"/>
    <lineage>
        <taxon>Bacteria</taxon>
        <taxon>Bacillati</taxon>
        <taxon>Bacillota</taxon>
        <taxon>Bacilli</taxon>
        <taxon>Bacillales</taxon>
        <taxon>Paenibacillaceae</taxon>
        <taxon>Paenibacillus</taxon>
    </lineage>
</organism>
<evidence type="ECO:0000313" key="2">
    <source>
        <dbReference type="EMBL" id="GGA12709.1"/>
    </source>
</evidence>
<dbReference type="InterPro" id="IPR016181">
    <property type="entry name" value="Acyl_CoA_acyltransferase"/>
</dbReference>
<sequence>MPPVVTLDLAKRIEQAEIHTLESRLTAIGAKAGNPQGVYIQKFGAATAFLVKGVPDPYFNSVRGLTSENADVIEDILAFYREHEASCRFHLIPGQVTELARKLSAKGYFQSAFHSSLYGSSLSNERSESSNLTIRAFTEEDFDVFGQIYVKGFQMPSDLHQAVAQNNEVLYRQSGWHYYLAAINDVPVAVASLHIQDGVGSFAAAVTLPEYRKQGCHTALLLHRAAVAGDLECDLLVGQASYGSASQNNMERMGMRLAYTKSIWSKI</sequence>
<dbReference type="PROSITE" id="PS51186">
    <property type="entry name" value="GNAT"/>
    <property type="match status" value="1"/>
</dbReference>
<name>A0ABQ1FI35_9BACL</name>
<dbReference type="Gene3D" id="3.40.630.30">
    <property type="match status" value="1"/>
</dbReference>
<dbReference type="EMBL" id="BMHE01000067">
    <property type="protein sequence ID" value="GGA12709.1"/>
    <property type="molecule type" value="Genomic_DNA"/>
</dbReference>
<evidence type="ECO:0000313" key="3">
    <source>
        <dbReference type="Proteomes" id="UP000615455"/>
    </source>
</evidence>
<accession>A0ABQ1FI35</accession>
<comment type="caution">
    <text evidence="2">The sequence shown here is derived from an EMBL/GenBank/DDBJ whole genome shotgun (WGS) entry which is preliminary data.</text>
</comment>
<feature type="domain" description="N-acetyltransferase" evidence="1">
    <location>
        <begin position="132"/>
        <end position="267"/>
    </location>
</feature>
<dbReference type="SUPFAM" id="SSF55729">
    <property type="entry name" value="Acyl-CoA N-acyltransferases (Nat)"/>
    <property type="match status" value="1"/>
</dbReference>
<dbReference type="InterPro" id="IPR000182">
    <property type="entry name" value="GNAT_dom"/>
</dbReference>